<organism evidence="2 3">
    <name type="scientific">Jatrophihabitans endophyticus</name>
    <dbReference type="NCBI Taxonomy" id="1206085"/>
    <lineage>
        <taxon>Bacteria</taxon>
        <taxon>Bacillati</taxon>
        <taxon>Actinomycetota</taxon>
        <taxon>Actinomycetes</taxon>
        <taxon>Jatrophihabitantales</taxon>
        <taxon>Jatrophihabitantaceae</taxon>
        <taxon>Jatrophihabitans</taxon>
    </lineage>
</organism>
<dbReference type="OrthoDB" id="9785768at2"/>
<feature type="domain" description="Thiolase C-terminal" evidence="1">
    <location>
        <begin position="268"/>
        <end position="395"/>
    </location>
</feature>
<dbReference type="Pfam" id="PF22691">
    <property type="entry name" value="Thiolase_C_1"/>
    <property type="match status" value="1"/>
</dbReference>
<dbReference type="PANTHER" id="PTHR42870:SF1">
    <property type="entry name" value="NON-SPECIFIC LIPID-TRANSFER PROTEIN-LIKE 2"/>
    <property type="match status" value="1"/>
</dbReference>
<keyword evidence="2" id="KW-0808">Transferase</keyword>
<dbReference type="InterPro" id="IPR016039">
    <property type="entry name" value="Thiolase-like"/>
</dbReference>
<reference evidence="2 3" key="1">
    <citation type="submission" date="2016-11" db="EMBL/GenBank/DDBJ databases">
        <authorList>
            <person name="Jaros S."/>
            <person name="Januszkiewicz K."/>
            <person name="Wedrychowicz H."/>
        </authorList>
    </citation>
    <scope>NUCLEOTIDE SEQUENCE [LARGE SCALE GENOMIC DNA]</scope>
    <source>
        <strain evidence="2 3">DSM 45627</strain>
    </source>
</reference>
<dbReference type="Gene3D" id="3.40.47.10">
    <property type="match status" value="1"/>
</dbReference>
<dbReference type="AlphaFoldDB" id="A0A1M5PVJ7"/>
<dbReference type="Proteomes" id="UP000186132">
    <property type="component" value="Unassembled WGS sequence"/>
</dbReference>
<dbReference type="GO" id="GO:0016747">
    <property type="term" value="F:acyltransferase activity, transferring groups other than amino-acyl groups"/>
    <property type="evidence" value="ECO:0007669"/>
    <property type="project" value="InterPro"/>
</dbReference>
<dbReference type="CDD" id="cd00829">
    <property type="entry name" value="SCP-x_thiolase"/>
    <property type="match status" value="1"/>
</dbReference>
<dbReference type="SUPFAM" id="SSF53901">
    <property type="entry name" value="Thiolase-like"/>
    <property type="match status" value="2"/>
</dbReference>
<dbReference type="PIRSF" id="PIRSF000429">
    <property type="entry name" value="Ac-CoA_Ac_transf"/>
    <property type="match status" value="1"/>
</dbReference>
<dbReference type="InterPro" id="IPR002155">
    <property type="entry name" value="Thiolase"/>
</dbReference>
<dbReference type="EMBL" id="FQVU01000004">
    <property type="protein sequence ID" value="SHH05895.1"/>
    <property type="molecule type" value="Genomic_DNA"/>
</dbReference>
<evidence type="ECO:0000313" key="3">
    <source>
        <dbReference type="Proteomes" id="UP000186132"/>
    </source>
</evidence>
<keyword evidence="3" id="KW-1185">Reference proteome</keyword>
<dbReference type="RefSeq" id="WP_073391412.1">
    <property type="nucleotide sequence ID" value="NZ_FQVU01000004.1"/>
</dbReference>
<name>A0A1M5PVJ7_9ACTN</name>
<gene>
    <name evidence="2" type="ORF">SAMN05443575_3211</name>
</gene>
<protein>
    <submittedName>
        <fullName evidence="2">Acetyl-CoA acetyltransferase</fullName>
    </submittedName>
</protein>
<dbReference type="STRING" id="1206085.SAMN05443575_3211"/>
<evidence type="ECO:0000259" key="1">
    <source>
        <dbReference type="Pfam" id="PF22691"/>
    </source>
</evidence>
<accession>A0A1M5PVJ7</accession>
<sequence>MSAAAAVTGIVDSPLGTVARSTIQTAVDVARAAVADAGLRLQDIDGLMSLGVLAAENGRDVHRHHVRLAEQLGLGPLRYTGTSKLGSGAVGETLREVSLLAGAGIVRHVLVVGADSLRTGLGRDNAQAAWMDFHDQELEGPYGHTAPSTWATHAQRYAHRVGWSADRLDEAMSHVAVSARKWAVRNPASSYEDELTIEQVRASRMVSDPLRIMHCSRAIDGGSAVVVSAVDAIDADRRDRAAYVVGTGTRYGYYYFAGPGDITESVHEFASASIEEAYAASGRGPSDIDVVYPYDGFAIMPLQILEAGRFAERGEAVHLYESGATSPGGSLPCNTHGGSLNHGLPAFPAVLFPTTEAVRQLRGDASGRQVPDAQNALVHAWSGVGRINASFVLSRTP</sequence>
<proteinExistence type="predicted"/>
<dbReference type="InterPro" id="IPR055140">
    <property type="entry name" value="Thiolase_C_2"/>
</dbReference>
<dbReference type="PANTHER" id="PTHR42870">
    <property type="entry name" value="ACETYL-COA C-ACETYLTRANSFERASE"/>
    <property type="match status" value="1"/>
</dbReference>
<evidence type="ECO:0000313" key="2">
    <source>
        <dbReference type="EMBL" id="SHH05895.1"/>
    </source>
</evidence>